<dbReference type="AlphaFoldDB" id="A0A9X0CBJ5"/>
<sequence length="65" mass="7373">MSARFHEDYVKTPERPPDLKSCQETSLIARNIYLFDLRHLFARSSALIYVVPTPITKGALLPKGV</sequence>
<dbReference type="OrthoDB" id="10308762at2759"/>
<accession>A0A9X0CBJ5</accession>
<keyword evidence="2" id="KW-1185">Reference proteome</keyword>
<organism evidence="1 2">
    <name type="scientific">Penicillium fimorum</name>
    <dbReference type="NCBI Taxonomy" id="1882269"/>
    <lineage>
        <taxon>Eukaryota</taxon>
        <taxon>Fungi</taxon>
        <taxon>Dikarya</taxon>
        <taxon>Ascomycota</taxon>
        <taxon>Pezizomycotina</taxon>
        <taxon>Eurotiomycetes</taxon>
        <taxon>Eurotiomycetidae</taxon>
        <taxon>Eurotiales</taxon>
        <taxon>Aspergillaceae</taxon>
        <taxon>Penicillium</taxon>
    </lineage>
</organism>
<proteinExistence type="predicted"/>
<dbReference type="EMBL" id="JAPWDS010000001">
    <property type="protein sequence ID" value="KAJ5519898.1"/>
    <property type="molecule type" value="Genomic_DNA"/>
</dbReference>
<evidence type="ECO:0000313" key="2">
    <source>
        <dbReference type="Proteomes" id="UP001149954"/>
    </source>
</evidence>
<gene>
    <name evidence="1" type="ORF">N7463_000351</name>
</gene>
<dbReference type="Proteomes" id="UP001149954">
    <property type="component" value="Unassembled WGS sequence"/>
</dbReference>
<evidence type="ECO:0000313" key="1">
    <source>
        <dbReference type="EMBL" id="KAJ5519898.1"/>
    </source>
</evidence>
<protein>
    <submittedName>
        <fullName evidence="1">Uncharacterized protein</fullName>
    </submittedName>
</protein>
<name>A0A9X0CBJ5_9EURO</name>
<reference evidence="1" key="1">
    <citation type="submission" date="2022-12" db="EMBL/GenBank/DDBJ databases">
        <authorList>
            <person name="Petersen C."/>
        </authorList>
    </citation>
    <scope>NUCLEOTIDE SEQUENCE</scope>
    <source>
        <strain evidence="1">IBT 29495</strain>
    </source>
</reference>
<comment type="caution">
    <text evidence="1">The sequence shown here is derived from an EMBL/GenBank/DDBJ whole genome shotgun (WGS) entry which is preliminary data.</text>
</comment>
<reference evidence="1" key="2">
    <citation type="journal article" date="2023" name="IMA Fungus">
        <title>Comparative genomic study of the Penicillium genus elucidates a diverse pangenome and 15 lateral gene transfer events.</title>
        <authorList>
            <person name="Petersen C."/>
            <person name="Sorensen T."/>
            <person name="Nielsen M.R."/>
            <person name="Sondergaard T.E."/>
            <person name="Sorensen J.L."/>
            <person name="Fitzpatrick D.A."/>
            <person name="Frisvad J.C."/>
            <person name="Nielsen K.L."/>
        </authorList>
    </citation>
    <scope>NUCLEOTIDE SEQUENCE</scope>
    <source>
        <strain evidence="1">IBT 29495</strain>
    </source>
</reference>